<keyword evidence="2" id="KW-1185">Reference proteome</keyword>
<gene>
    <name evidence="1" type="ORF">LKD28_13425</name>
</gene>
<proteinExistence type="predicted"/>
<accession>A0ABS8FT09</accession>
<evidence type="ECO:0000313" key="2">
    <source>
        <dbReference type="Proteomes" id="UP001198495"/>
    </source>
</evidence>
<comment type="caution">
    <text evidence="1">The sequence shown here is derived from an EMBL/GenBank/DDBJ whole genome shotgun (WGS) entry which is preliminary data.</text>
</comment>
<organism evidence="1 2">
    <name type="scientific">Coprococcus hominis</name>
    <name type="common">ex Arizal et al. 2022</name>
    <dbReference type="NCBI Taxonomy" id="2881262"/>
    <lineage>
        <taxon>Bacteria</taxon>
        <taxon>Bacillati</taxon>
        <taxon>Bacillota</taxon>
        <taxon>Clostridia</taxon>
        <taxon>Lachnospirales</taxon>
        <taxon>Lachnospiraceae</taxon>
        <taxon>Coprococcus</taxon>
    </lineage>
</organism>
<evidence type="ECO:0000313" key="1">
    <source>
        <dbReference type="EMBL" id="MCC2220009.1"/>
    </source>
</evidence>
<sequence length="317" mass="37451">MILDFFEGKLNGDSWEDICQSCYRMMYRNVHYTEIPAVQGGDGGIEGFTQNGIVNQCYCAEREYSENELYEHQRDKMTHDINKLLSPEYKKRLLKLGVPVIREWHFVVPFYKDSRIIEHAETKRKEVLERKEENPKQYDYIDSNFIIVIKQAEDFAVEITRIIRKSLTDTKINLAVRAVEKPDWEHCDSEKVANISRKVKAVMGDVDDDDEDLNDIVDVYVEAYIKGMEIMRMLRVSFTEIYEDVYGLEQSYKKQVKVQTRLNTDRSMNIKVFNDILQDFEKQLKDACKYFTPESIIELKTDIISMWLADCSMQFRK</sequence>
<dbReference type="EMBL" id="JAJEQT010000015">
    <property type="protein sequence ID" value="MCC2220009.1"/>
    <property type="molecule type" value="Genomic_DNA"/>
</dbReference>
<name>A0ABS8FT09_9FIRM</name>
<dbReference type="Proteomes" id="UP001198495">
    <property type="component" value="Unassembled WGS sequence"/>
</dbReference>
<protein>
    <submittedName>
        <fullName evidence="1">Uncharacterized protein</fullName>
    </submittedName>
</protein>
<dbReference type="RefSeq" id="WP_227573645.1">
    <property type="nucleotide sequence ID" value="NZ_JAJEQT010000015.1"/>
</dbReference>
<reference evidence="1 2" key="1">
    <citation type="submission" date="2021-10" db="EMBL/GenBank/DDBJ databases">
        <title>Anaerobic single-cell dispensing facilitates the cultivation of human gut bacteria.</title>
        <authorList>
            <person name="Afrizal A."/>
        </authorList>
    </citation>
    <scope>NUCLEOTIDE SEQUENCE [LARGE SCALE GENOMIC DNA]</scope>
    <source>
        <strain evidence="1 2">CLA-AA-H212</strain>
    </source>
</reference>